<evidence type="ECO:0000313" key="3">
    <source>
        <dbReference type="EMBL" id="KCW44324.1"/>
    </source>
</evidence>
<accession>A0A058ZSC5</accession>
<protein>
    <submittedName>
        <fullName evidence="3">Uncharacterized protein</fullName>
    </submittedName>
</protein>
<reference evidence="2" key="4">
    <citation type="submission" date="2023-07" db="EMBL/GenBank/DDBJ databases">
        <authorList>
            <person name="Myburg A.A."/>
            <person name="Grattapaglia D."/>
            <person name="Tuskan G.A."/>
            <person name="Hellsten U."/>
            <person name="Hayes R.D."/>
            <person name="Grimwood J."/>
            <person name="Jenkins J."/>
            <person name="Lindquist E."/>
            <person name="Tice H."/>
            <person name="Bauer D."/>
            <person name="Goodstein D.M."/>
            <person name="Dubchak I."/>
            <person name="Poliakov A."/>
            <person name="Mizrachi E."/>
            <person name="Kullan A.R."/>
            <person name="Hussey S.G."/>
            <person name="Pinard D."/>
            <person name="Van D.M."/>
            <person name="Singh P."/>
            <person name="Van J.I."/>
            <person name="Silva-Junior O.B."/>
            <person name="Togawa R.C."/>
            <person name="Pappas M.R."/>
            <person name="Faria D.A."/>
            <person name="Sansaloni C.P."/>
            <person name="Petroli C.D."/>
            <person name="Yang X."/>
            <person name="Ranjan P."/>
            <person name="Tschaplinski T.J."/>
            <person name="Ye C.Y."/>
            <person name="Li T."/>
            <person name="Sterck L."/>
            <person name="Vanneste K."/>
            <person name="Murat F."/>
            <person name="Soler M."/>
            <person name="Clemente H.S."/>
            <person name="Saidi N."/>
            <person name="Cassan-Wang H."/>
            <person name="Dunand C."/>
            <person name="Hefer C.A."/>
            <person name="Bornberg-Bauer E."/>
            <person name="Kersting A.R."/>
            <person name="Vining K."/>
            <person name="Amarasinghe V."/>
            <person name="Ranik M."/>
            <person name="Naithani S."/>
            <person name="Elser J."/>
            <person name="Boyd A.E."/>
            <person name="Liston A."/>
            <person name="Spatafora J.W."/>
            <person name="Dharmwardhana P."/>
            <person name="Raja R."/>
            <person name="Sullivan C."/>
            <person name="Romanel E."/>
            <person name="Alves-Ferreira M."/>
            <person name="Kulheim C."/>
            <person name="Foley W."/>
            <person name="Carocha V."/>
            <person name="Paiva J."/>
            <person name="Kudrna D."/>
            <person name="Brommonschenkel S.H."/>
            <person name="Pasquali G."/>
            <person name="Byrne M."/>
            <person name="Rigault P."/>
            <person name="Tibbits J."/>
            <person name="Spokevicius A."/>
            <person name="Jones R.C."/>
            <person name="Steane D.A."/>
            <person name="Vaillancourt R.E."/>
            <person name="Potts B.M."/>
            <person name="Joubert F."/>
            <person name="Barry K."/>
            <person name="Pappas G.J."/>
            <person name="Strauss S.H."/>
            <person name="Jaiswal P."/>
            <person name="Grima-Pettenati J."/>
            <person name="Salse J."/>
            <person name="Van D.P."/>
            <person name="Rokhsar D.S."/>
            <person name="Schmutz J."/>
        </authorList>
    </citation>
    <scope>NUCLEOTIDE SEQUENCE</scope>
    <source>
        <tissue evidence="2">Leaf extractions</tissue>
    </source>
</reference>
<evidence type="ECO:0000313" key="4">
    <source>
        <dbReference type="Proteomes" id="UP000030711"/>
    </source>
</evidence>
<dbReference type="SUPFAM" id="SSF52047">
    <property type="entry name" value="RNI-like"/>
    <property type="match status" value="1"/>
</dbReference>
<dbReference type="EMBL" id="KK199448">
    <property type="protein sequence ID" value="KCW44324.1"/>
    <property type="molecule type" value="Genomic_DNA"/>
</dbReference>
<dbReference type="InParanoid" id="A0A058ZSC5"/>
<feature type="region of interest" description="Disordered" evidence="1">
    <location>
        <begin position="192"/>
        <end position="213"/>
    </location>
</feature>
<reference evidence="3" key="1">
    <citation type="submission" date="2013-07" db="EMBL/GenBank/DDBJ databases">
        <title>The genome of Eucalyptus grandis.</title>
        <authorList>
            <person name="Schmutz J."/>
            <person name="Hayes R."/>
            <person name="Myburg A."/>
            <person name="Tuskan G."/>
            <person name="Grattapaglia D."/>
            <person name="Rokhsar D.S."/>
        </authorList>
    </citation>
    <scope>NUCLEOTIDE SEQUENCE</scope>
    <source>
        <tissue evidence="3">Leaf extractions</tissue>
    </source>
</reference>
<reference evidence="2" key="2">
    <citation type="journal article" date="2014" name="Nature">
        <title>The genome of Eucalyptus grandis.</title>
        <authorList>
            <person name="Myburg A.A."/>
            <person name="Grattapaglia D."/>
            <person name="Tuskan G.A."/>
            <person name="Hellsten U."/>
            <person name="Hayes R.D."/>
            <person name="Grimwood J."/>
            <person name="Jenkins J."/>
            <person name="Lindquist E."/>
            <person name="Tice H."/>
            <person name="Bauer D."/>
            <person name="Goodstein D.M."/>
            <person name="Dubchak I."/>
            <person name="Poliakov A."/>
            <person name="Mizrachi E."/>
            <person name="Kullan A.R."/>
            <person name="Hussey S.G."/>
            <person name="Pinard D."/>
            <person name="van der Merwe K."/>
            <person name="Singh P."/>
            <person name="van Jaarsveld I."/>
            <person name="Silva-Junior O.B."/>
            <person name="Togawa R.C."/>
            <person name="Pappas M.R."/>
            <person name="Faria D.A."/>
            <person name="Sansaloni C.P."/>
            <person name="Petroli C.D."/>
            <person name="Yang X."/>
            <person name="Ranjan P."/>
            <person name="Tschaplinski T.J."/>
            <person name="Ye C.Y."/>
            <person name="Li T."/>
            <person name="Sterck L."/>
            <person name="Vanneste K."/>
            <person name="Murat F."/>
            <person name="Soler M."/>
            <person name="Clemente H.S."/>
            <person name="Saidi N."/>
            <person name="Cassan-Wang H."/>
            <person name="Dunand C."/>
            <person name="Hefer C.A."/>
            <person name="Bornberg-Bauer E."/>
            <person name="Kersting A.R."/>
            <person name="Vining K."/>
            <person name="Amarasinghe V."/>
            <person name="Ranik M."/>
            <person name="Naithani S."/>
            <person name="Elser J."/>
            <person name="Boyd A.E."/>
            <person name="Liston A."/>
            <person name="Spatafora J.W."/>
            <person name="Dharmwardhana P."/>
            <person name="Raja R."/>
            <person name="Sullivan C."/>
            <person name="Romanel E."/>
            <person name="Alves-Ferreira M."/>
            <person name="Kulheim C."/>
            <person name="Foley W."/>
            <person name="Carocha V."/>
            <person name="Paiva J."/>
            <person name="Kudrna D."/>
            <person name="Brommonschenkel S.H."/>
            <person name="Pasquali G."/>
            <person name="Byrne M."/>
            <person name="Rigault P."/>
            <person name="Tibbits J."/>
            <person name="Spokevicius A."/>
            <person name="Jones R.C."/>
            <person name="Steane D.A."/>
            <person name="Vaillancourt R.E."/>
            <person name="Potts B.M."/>
            <person name="Joubert F."/>
            <person name="Barry K."/>
            <person name="Pappas G.J."/>
            <person name="Strauss S.H."/>
            <person name="Jaiswal P."/>
            <person name="Grima-Pettenati J."/>
            <person name="Salse J."/>
            <person name="Van de Peer Y."/>
            <person name="Rokhsar D.S."/>
            <person name="Schmutz J."/>
        </authorList>
    </citation>
    <scope>NUCLEOTIDE SEQUENCE</scope>
    <source>
        <tissue evidence="2">Leaf extractions</tissue>
    </source>
</reference>
<evidence type="ECO:0000256" key="1">
    <source>
        <dbReference type="SAM" id="MobiDB-lite"/>
    </source>
</evidence>
<sequence length="213" mass="24492">MFPKNLEDSIDPDDDLGFPSLRWLDLSHCNLSKAEFLENASSCPILTGLNLTNNKFTHLPTCINKYDYWKDLFVYSCKQSKGVSVADASSPKLVVNGIRSYYRLIFFDPLESDHVSLVYFPSNRKMEEKPLQNDWSHIQVCVRAPEGTIKKRGFRLICEQQEDDLRVCFPTPSADGNRMEFQGKILEGRQLSIDTEDENSPLEQNSTKKMRRS</sequence>
<dbReference type="Gene3D" id="3.80.10.10">
    <property type="entry name" value="Ribonuclease Inhibitor"/>
    <property type="match status" value="1"/>
</dbReference>
<proteinExistence type="predicted"/>
<dbReference type="InterPro" id="IPR032675">
    <property type="entry name" value="LRR_dom_sf"/>
</dbReference>
<dbReference type="Gramene" id="KCW44324">
    <property type="protein sequence ID" value="KCW44324"/>
    <property type="gene ID" value="EUGRSUZ_L02224"/>
</dbReference>
<dbReference type="EMBL" id="MU848931">
    <property type="protein sequence ID" value="KAK2631946.1"/>
    <property type="molecule type" value="Genomic_DNA"/>
</dbReference>
<gene>
    <name evidence="3" type="ORF">EUGRSUZ_L02224</name>
</gene>
<organism evidence="3">
    <name type="scientific">Eucalyptus grandis</name>
    <name type="common">Flooded gum</name>
    <dbReference type="NCBI Taxonomy" id="71139"/>
    <lineage>
        <taxon>Eukaryota</taxon>
        <taxon>Viridiplantae</taxon>
        <taxon>Streptophyta</taxon>
        <taxon>Embryophyta</taxon>
        <taxon>Tracheophyta</taxon>
        <taxon>Spermatophyta</taxon>
        <taxon>Magnoliopsida</taxon>
        <taxon>eudicotyledons</taxon>
        <taxon>Gunneridae</taxon>
        <taxon>Pentapetalae</taxon>
        <taxon>rosids</taxon>
        <taxon>malvids</taxon>
        <taxon>Myrtales</taxon>
        <taxon>Myrtaceae</taxon>
        <taxon>Myrtoideae</taxon>
        <taxon>Eucalypteae</taxon>
        <taxon>Eucalyptus</taxon>
    </lineage>
</organism>
<name>A0A058ZSC5_EUCGR</name>
<keyword evidence="4" id="KW-1185">Reference proteome</keyword>
<dbReference type="Proteomes" id="UP000030711">
    <property type="component" value="Unassembled WGS sequence"/>
</dbReference>
<evidence type="ECO:0000313" key="2">
    <source>
        <dbReference type="EMBL" id="KAK2631946.1"/>
    </source>
</evidence>
<dbReference type="AlphaFoldDB" id="A0A058ZSC5"/>
<reference evidence="2" key="3">
    <citation type="submission" date="2023-04" db="EMBL/GenBank/DDBJ databases">
        <title>WGS assembly of Eucalyptus grandis.</title>
        <authorList>
            <person name="Myburg A."/>
            <person name="Grattapaglia D."/>
            <person name="Tuskan G."/>
            <person name="Hellsten U."/>
            <person name="Hayes R."/>
            <person name="Grimwood J."/>
            <person name="Jenkins J."/>
            <person name="Lindquist E."/>
            <person name="Tice H."/>
            <person name="Bauer D."/>
            <person name="Goodstein D."/>
            <person name="Dubchak I."/>
            <person name="Poliakov A."/>
            <person name="Mizrachi E."/>
            <person name="Kullan A."/>
            <person name="Hussey S."/>
            <person name="Pinard D."/>
            <person name="Van D."/>
            <person name="Singh P."/>
            <person name="Van J."/>
            <person name="Silva-Junior O."/>
            <person name="Togawa R."/>
            <person name="Pappas M."/>
            <person name="Faria D."/>
            <person name="Sansaloni C."/>
            <person name="Petroli C."/>
            <person name="Yang X."/>
            <person name="Ranjan P."/>
            <person name="Tschaplinski T."/>
            <person name="Ye C."/>
            <person name="Li T."/>
            <person name="Sterck L."/>
            <person name="Vanneste K."/>
            <person name="Murat F."/>
            <person name="Soler M."/>
            <person name="Clemente H."/>
            <person name="Saidi N."/>
            <person name="Cassan-Wang H."/>
            <person name="Dunand C."/>
            <person name="Hefer C."/>
            <person name="Bornberg-Bauer E."/>
            <person name="Kersting A."/>
            <person name="Vining K."/>
            <person name="Amarasinghe V."/>
            <person name="Ranik M."/>
            <person name="Naithani S."/>
            <person name="Elser J."/>
            <person name="Boyd A."/>
            <person name="Liston A."/>
            <person name="Spatafora J."/>
            <person name="Dharmwardhana P."/>
            <person name="Raja R."/>
            <person name="Sullivan C."/>
            <person name="Romanel E."/>
            <person name="Alves-Ferreira M."/>
            <person name="Kulheim C."/>
            <person name="Foley W."/>
            <person name="Carocha V."/>
            <person name="Paiva J."/>
            <person name="Kudrna D."/>
            <person name="Brommonschenkel S."/>
            <person name="Pasquali G."/>
            <person name="Byrne M."/>
            <person name="Rigault P."/>
            <person name="Tibbits J."/>
            <person name="Spokevicius A."/>
            <person name="Jones R."/>
            <person name="Steane D."/>
            <person name="Vaillancourt R."/>
            <person name="Potts B."/>
            <person name="Joubert F."/>
            <person name="Barry K."/>
            <person name="Pappas G."/>
            <person name="Strauss S."/>
            <person name="Jaiswal P."/>
            <person name="Grima-Pettenati J."/>
            <person name="Salse J."/>
            <person name="Van D."/>
            <person name="Rokhsar D."/>
            <person name="Schmutz J."/>
        </authorList>
    </citation>
    <scope>NUCLEOTIDE SEQUENCE</scope>
    <source>
        <tissue evidence="2">Leaf extractions</tissue>
    </source>
</reference>